<evidence type="ECO:0000259" key="2">
    <source>
        <dbReference type="Pfam" id="PF01593"/>
    </source>
</evidence>
<dbReference type="STRING" id="709986.Deima_2474"/>
<dbReference type="Gene3D" id="3.50.50.60">
    <property type="entry name" value="FAD/NAD(P)-binding domain"/>
    <property type="match status" value="2"/>
</dbReference>
<dbReference type="OrthoDB" id="9774675at2"/>
<accession>E8UAM0</accession>
<proteinExistence type="predicted"/>
<evidence type="ECO:0000256" key="1">
    <source>
        <dbReference type="ARBA" id="ARBA00023002"/>
    </source>
</evidence>
<dbReference type="InterPro" id="IPR036188">
    <property type="entry name" value="FAD/NAD-bd_sf"/>
</dbReference>
<reference evidence="3 4" key="1">
    <citation type="journal article" date="2011" name="Stand. Genomic Sci.">
        <title>Complete genome sequence of Deinococcus maricopensis type strain (LB-34).</title>
        <authorList>
            <person name="Pukall R."/>
            <person name="Zeytun A."/>
            <person name="Lucas S."/>
            <person name="Lapidus A."/>
            <person name="Hammon N."/>
            <person name="Deshpande S."/>
            <person name="Nolan M."/>
            <person name="Cheng J.F."/>
            <person name="Pitluck S."/>
            <person name="Liolios K."/>
            <person name="Pagani I."/>
            <person name="Mikhailova N."/>
            <person name="Ivanova N."/>
            <person name="Mavromatis K."/>
            <person name="Pati A."/>
            <person name="Tapia R."/>
            <person name="Han C."/>
            <person name="Goodwin L."/>
            <person name="Chen A."/>
            <person name="Palaniappan K."/>
            <person name="Land M."/>
            <person name="Hauser L."/>
            <person name="Chang Y.J."/>
            <person name="Jeffries C.D."/>
            <person name="Brambilla E.M."/>
            <person name="Rohde M."/>
            <person name="Goker M."/>
            <person name="Detter J.C."/>
            <person name="Woyke T."/>
            <person name="Bristow J."/>
            <person name="Eisen J.A."/>
            <person name="Markowitz V."/>
            <person name="Hugenholtz P."/>
            <person name="Kyrpides N.C."/>
            <person name="Klenk H.P."/>
        </authorList>
    </citation>
    <scope>NUCLEOTIDE SEQUENCE [LARGE SCALE GENOMIC DNA]</scope>
    <source>
        <strain evidence="4">DSM 21211 / LMG 22137 / NRRL B-23946 / LB-34</strain>
    </source>
</reference>
<sequence length="453" mass="47206" precursor="true">MRTPGARSIGVLGGGLAGLALAALLARRGHAVTVYEAGTPGGKLRRLPVADLIFDTGPSLFTFPGVWRAYLERLGRSDPLDLRPLPGGLGVHHTPHGPVPLPVPPGHPLYPHWARYVRAAAPARDAITDLLTRPPRLTDPQFVTASARLGRVLGPHVSAHAYLRALRLPPALHAALATHALNAGVGPRSGSALYALLPALIAHDVARPAAGMGALLDTLLRFGAEAGVQVRSGTPVERLDVRRAEATLHGGATVRHDLFVSTLDPGVTARLLGRPEPRGQRSVSGLAIYAALPVPAPLPPTSVLLPDDLDALDDARRIPALPAGTMTLVHADGRQLSVLLTAPATGLDMDLTHPWVQGQLARVERTLGQPGLLASAQATAVLSPADYARLGTPGGAIYGLTPPAWRAGPFHPTPYRPHARVWQAGSGVHPGGGIPAVLGGALIVDTLMARSRL</sequence>
<protein>
    <submittedName>
        <fullName evidence="3">FAD dependent oxidoreductase</fullName>
    </submittedName>
</protein>
<dbReference type="eggNOG" id="COG1233">
    <property type="taxonomic scope" value="Bacteria"/>
</dbReference>
<dbReference type="Pfam" id="PF01593">
    <property type="entry name" value="Amino_oxidase"/>
    <property type="match status" value="1"/>
</dbReference>
<dbReference type="KEGG" id="dmr:Deima_2474"/>
<dbReference type="PANTHER" id="PTHR43734">
    <property type="entry name" value="PHYTOENE DESATURASE"/>
    <property type="match status" value="1"/>
</dbReference>
<reference evidence="4" key="2">
    <citation type="submission" date="2011-01" db="EMBL/GenBank/DDBJ databases">
        <title>The complete genome of Deinococcus maricopensis DSM 21211.</title>
        <authorList>
            <consortium name="US DOE Joint Genome Institute (JGI-PGF)"/>
            <person name="Lucas S."/>
            <person name="Copeland A."/>
            <person name="Lapidus A."/>
            <person name="Goodwin L."/>
            <person name="Pitluck S."/>
            <person name="Kyrpides N."/>
            <person name="Mavromatis K."/>
            <person name="Pagani I."/>
            <person name="Ivanova N."/>
            <person name="Ovchinnikova G."/>
            <person name="Zeytun A."/>
            <person name="Detter J.C."/>
            <person name="Han C."/>
            <person name="Land M."/>
            <person name="Hauser L."/>
            <person name="Markowitz V."/>
            <person name="Cheng J.-F."/>
            <person name="Hugenholtz P."/>
            <person name="Woyke T."/>
            <person name="Wu D."/>
            <person name="Pukall R."/>
            <person name="Gehrich-Schroeter G."/>
            <person name="Brambilla E."/>
            <person name="Klenk H.-P."/>
            <person name="Eisen J.A."/>
        </authorList>
    </citation>
    <scope>NUCLEOTIDE SEQUENCE [LARGE SCALE GENOMIC DNA]</scope>
    <source>
        <strain evidence="4">DSM 21211 / LMG 22137 / NRRL B-23946 / LB-34</strain>
    </source>
</reference>
<organism evidence="3 4">
    <name type="scientific">Deinococcus maricopensis (strain DSM 21211 / LMG 22137 / NRRL B-23946 / LB-34)</name>
    <dbReference type="NCBI Taxonomy" id="709986"/>
    <lineage>
        <taxon>Bacteria</taxon>
        <taxon>Thermotogati</taxon>
        <taxon>Deinococcota</taxon>
        <taxon>Deinococci</taxon>
        <taxon>Deinococcales</taxon>
        <taxon>Deinococcaceae</taxon>
        <taxon>Deinococcus</taxon>
    </lineage>
</organism>
<evidence type="ECO:0000313" key="3">
    <source>
        <dbReference type="EMBL" id="ADV68109.1"/>
    </source>
</evidence>
<dbReference type="AlphaFoldDB" id="E8UAM0"/>
<dbReference type="PANTHER" id="PTHR43734:SF7">
    <property type="entry name" value="4,4'-DIAPONEUROSPORENE OXYGENASE"/>
    <property type="match status" value="1"/>
</dbReference>
<keyword evidence="1" id="KW-0560">Oxidoreductase</keyword>
<dbReference type="InterPro" id="IPR002937">
    <property type="entry name" value="Amino_oxidase"/>
</dbReference>
<dbReference type="HOGENOM" id="CLU_600939_0_0_0"/>
<dbReference type="GO" id="GO:0016491">
    <property type="term" value="F:oxidoreductase activity"/>
    <property type="evidence" value="ECO:0007669"/>
    <property type="project" value="UniProtKB-KW"/>
</dbReference>
<name>E8UAM0_DEIML</name>
<evidence type="ECO:0000313" key="4">
    <source>
        <dbReference type="Proteomes" id="UP000008635"/>
    </source>
</evidence>
<dbReference type="RefSeq" id="WP_013557614.1">
    <property type="nucleotide sequence ID" value="NC_014958.1"/>
</dbReference>
<keyword evidence="4" id="KW-1185">Reference proteome</keyword>
<dbReference type="Proteomes" id="UP000008635">
    <property type="component" value="Chromosome"/>
</dbReference>
<dbReference type="SUPFAM" id="SSF51905">
    <property type="entry name" value="FAD/NAD(P)-binding domain"/>
    <property type="match status" value="1"/>
</dbReference>
<feature type="domain" description="Amine oxidase" evidence="2">
    <location>
        <begin position="16"/>
        <end position="278"/>
    </location>
</feature>
<dbReference type="EMBL" id="CP002454">
    <property type="protein sequence ID" value="ADV68109.1"/>
    <property type="molecule type" value="Genomic_DNA"/>
</dbReference>
<gene>
    <name evidence="3" type="ordered locus">Deima_2474</name>
</gene>